<evidence type="ECO:0000313" key="5">
    <source>
        <dbReference type="Proteomes" id="UP001054902"/>
    </source>
</evidence>
<protein>
    <recommendedName>
        <fullName evidence="3">Fe2OG dioxygenase domain-containing protein</fullName>
    </recommendedName>
</protein>
<comment type="caution">
    <text evidence="4">The sequence shown here is derived from an EMBL/GenBank/DDBJ whole genome shotgun (WGS) entry which is preliminary data.</text>
</comment>
<accession>A0AAD3H2V5</accession>
<reference evidence="4 5" key="1">
    <citation type="journal article" date="2021" name="Sci. Rep.">
        <title>The genome of the diatom Chaetoceros tenuissimus carries an ancient integrated fragment of an extant virus.</title>
        <authorList>
            <person name="Hongo Y."/>
            <person name="Kimura K."/>
            <person name="Takaki Y."/>
            <person name="Yoshida Y."/>
            <person name="Baba S."/>
            <person name="Kobayashi G."/>
            <person name="Nagasaki K."/>
            <person name="Hano T."/>
            <person name="Tomaru Y."/>
        </authorList>
    </citation>
    <scope>NUCLEOTIDE SEQUENCE [LARGE SCALE GENOMIC DNA]</scope>
    <source>
        <strain evidence="4 5">NIES-3715</strain>
    </source>
</reference>
<organism evidence="4 5">
    <name type="scientific">Chaetoceros tenuissimus</name>
    <dbReference type="NCBI Taxonomy" id="426638"/>
    <lineage>
        <taxon>Eukaryota</taxon>
        <taxon>Sar</taxon>
        <taxon>Stramenopiles</taxon>
        <taxon>Ochrophyta</taxon>
        <taxon>Bacillariophyta</taxon>
        <taxon>Coscinodiscophyceae</taxon>
        <taxon>Chaetocerotophycidae</taxon>
        <taxon>Chaetocerotales</taxon>
        <taxon>Chaetocerotaceae</taxon>
        <taxon>Chaetoceros</taxon>
    </lineage>
</organism>
<dbReference type="EMBL" id="BLLK01000025">
    <property type="protein sequence ID" value="GFH47884.1"/>
    <property type="molecule type" value="Genomic_DNA"/>
</dbReference>
<dbReference type="Gene3D" id="2.60.120.620">
    <property type="entry name" value="q2cbj1_9rhob like domain"/>
    <property type="match status" value="1"/>
</dbReference>
<evidence type="ECO:0000256" key="2">
    <source>
        <dbReference type="SAM" id="SignalP"/>
    </source>
</evidence>
<sequence length="390" mass="43789">MKYTNVIPLLHLGALALQTAAKDVTEQTKDSFEEKNGYSVTKHEKNINLQANENSIGLKQNMVEANVQSRQKDESCSALDQARRLEVPKAKGTIDAEFEHADFWDEHGDLIKLAWSELSTSNSNETENAAISNLQNIIHPSFYSAVEATHRNPTEANEEVIWSHMKEAGPPGKSQAYKTQLLTDEGLRLLRSELDRATSSGILMRRPNAMNRYGCIIDREVNGAVSLPTLTSLVKTVVSKIGRPLGRMLFADAVGEGDDCEYFAFTIRYNAEEDLELKEHRDASVITLNINLNLPEETYDGSSLYLVDDEKPLDFDVADDYEEERNKRYSISFDPGMMLIHRGSTQHAALPIKEGTRHNLVIWVFGAGGDVRIAPYEKEDWLGVSERWGK</sequence>
<evidence type="ECO:0000313" key="4">
    <source>
        <dbReference type="EMBL" id="GFH47884.1"/>
    </source>
</evidence>
<evidence type="ECO:0000259" key="3">
    <source>
        <dbReference type="PROSITE" id="PS51471"/>
    </source>
</evidence>
<dbReference type="SUPFAM" id="SSF51197">
    <property type="entry name" value="Clavaminate synthase-like"/>
    <property type="match status" value="1"/>
</dbReference>
<feature type="signal peptide" evidence="2">
    <location>
        <begin position="1"/>
        <end position="21"/>
    </location>
</feature>
<dbReference type="Proteomes" id="UP001054902">
    <property type="component" value="Unassembled WGS sequence"/>
</dbReference>
<feature type="domain" description="Fe2OG dioxygenase" evidence="3">
    <location>
        <begin position="260"/>
        <end position="366"/>
    </location>
</feature>
<keyword evidence="1" id="KW-0408">Iron</keyword>
<dbReference type="InterPro" id="IPR005123">
    <property type="entry name" value="Oxoglu/Fe-dep_dioxygenase_dom"/>
</dbReference>
<comment type="similarity">
    <text evidence="1">Belongs to the iron/ascorbate-dependent oxidoreductase family.</text>
</comment>
<feature type="chain" id="PRO_5042114300" description="Fe2OG dioxygenase domain-containing protein" evidence="2">
    <location>
        <begin position="22"/>
        <end position="390"/>
    </location>
</feature>
<keyword evidence="1" id="KW-0560">Oxidoreductase</keyword>
<gene>
    <name evidence="4" type="ORF">CTEN210_04360</name>
</gene>
<proteinExistence type="inferred from homology"/>
<dbReference type="GO" id="GO:0046872">
    <property type="term" value="F:metal ion binding"/>
    <property type="evidence" value="ECO:0007669"/>
    <property type="project" value="UniProtKB-KW"/>
</dbReference>
<dbReference type="PROSITE" id="PS51471">
    <property type="entry name" value="FE2OG_OXY"/>
    <property type="match status" value="1"/>
</dbReference>
<keyword evidence="5" id="KW-1185">Reference proteome</keyword>
<keyword evidence="1" id="KW-0479">Metal-binding</keyword>
<dbReference type="GO" id="GO:0016491">
    <property type="term" value="F:oxidoreductase activity"/>
    <property type="evidence" value="ECO:0007669"/>
    <property type="project" value="UniProtKB-KW"/>
</dbReference>
<evidence type="ECO:0000256" key="1">
    <source>
        <dbReference type="RuleBase" id="RU003682"/>
    </source>
</evidence>
<name>A0AAD3H2V5_9STRA</name>
<keyword evidence="2" id="KW-0732">Signal</keyword>
<dbReference type="AlphaFoldDB" id="A0AAD3H2V5"/>